<dbReference type="Pfam" id="PF20705">
    <property type="entry name" value="DUF6821"/>
    <property type="match status" value="1"/>
</dbReference>
<feature type="region of interest" description="Disordered" evidence="1">
    <location>
        <begin position="108"/>
        <end position="130"/>
    </location>
</feature>
<comment type="caution">
    <text evidence="4">The sequence shown here is derived from an EMBL/GenBank/DDBJ whole genome shotgun (WGS) entry which is preliminary data.</text>
</comment>
<evidence type="ECO:0000259" key="3">
    <source>
        <dbReference type="Pfam" id="PF20705"/>
    </source>
</evidence>
<keyword evidence="2" id="KW-0812">Transmembrane</keyword>
<reference evidence="4 5" key="1">
    <citation type="submission" date="2021-07" db="EMBL/GenBank/DDBJ databases">
        <title>The Aristolochia fimbriata genome: insights into angiosperm evolution, floral development and chemical biosynthesis.</title>
        <authorList>
            <person name="Jiao Y."/>
        </authorList>
    </citation>
    <scope>NUCLEOTIDE SEQUENCE [LARGE SCALE GENOMIC DNA]</scope>
    <source>
        <strain evidence="4">IBCAS-2021</strain>
        <tissue evidence="4">Leaf</tissue>
    </source>
</reference>
<name>A0AAV7F724_ARIFI</name>
<evidence type="ECO:0000313" key="5">
    <source>
        <dbReference type="Proteomes" id="UP000825729"/>
    </source>
</evidence>
<dbReference type="InterPro" id="IPR049224">
    <property type="entry name" value="DUF6821"/>
</dbReference>
<feature type="region of interest" description="Disordered" evidence="1">
    <location>
        <begin position="171"/>
        <end position="254"/>
    </location>
</feature>
<protein>
    <recommendedName>
        <fullName evidence="3">DUF6821 domain-containing protein</fullName>
    </recommendedName>
</protein>
<keyword evidence="2" id="KW-0472">Membrane</keyword>
<dbReference type="InterPro" id="IPR045883">
    <property type="entry name" value="At4g13530-like"/>
</dbReference>
<dbReference type="PANTHER" id="PTHR33646">
    <property type="entry name" value="GB|AAF00631.1"/>
    <property type="match status" value="1"/>
</dbReference>
<gene>
    <name evidence="4" type="ORF">H6P81_001386</name>
</gene>
<dbReference type="PANTHER" id="PTHR33646:SF6">
    <property type="entry name" value="TRANSMEMBRANE PROTEIN"/>
    <property type="match status" value="1"/>
</dbReference>
<evidence type="ECO:0000313" key="4">
    <source>
        <dbReference type="EMBL" id="KAG9456878.1"/>
    </source>
</evidence>
<feature type="domain" description="DUF6821" evidence="3">
    <location>
        <begin position="252"/>
        <end position="351"/>
    </location>
</feature>
<keyword evidence="2" id="KW-1133">Transmembrane helix</keyword>
<dbReference type="Proteomes" id="UP000825729">
    <property type="component" value="Unassembled WGS sequence"/>
</dbReference>
<feature type="transmembrane region" description="Helical" evidence="2">
    <location>
        <begin position="276"/>
        <end position="297"/>
    </location>
</feature>
<dbReference type="AlphaFoldDB" id="A0AAV7F724"/>
<keyword evidence="5" id="KW-1185">Reference proteome</keyword>
<dbReference type="EMBL" id="JAINDJ010000002">
    <property type="protein sequence ID" value="KAG9456878.1"/>
    <property type="molecule type" value="Genomic_DNA"/>
</dbReference>
<proteinExistence type="predicted"/>
<organism evidence="4 5">
    <name type="scientific">Aristolochia fimbriata</name>
    <name type="common">White veined hardy Dutchman's pipe vine</name>
    <dbReference type="NCBI Taxonomy" id="158543"/>
    <lineage>
        <taxon>Eukaryota</taxon>
        <taxon>Viridiplantae</taxon>
        <taxon>Streptophyta</taxon>
        <taxon>Embryophyta</taxon>
        <taxon>Tracheophyta</taxon>
        <taxon>Spermatophyta</taxon>
        <taxon>Magnoliopsida</taxon>
        <taxon>Magnoliidae</taxon>
        <taxon>Piperales</taxon>
        <taxon>Aristolochiaceae</taxon>
        <taxon>Aristolochia</taxon>
    </lineage>
</organism>
<feature type="region of interest" description="Disordered" evidence="1">
    <location>
        <begin position="59"/>
        <end position="87"/>
    </location>
</feature>
<evidence type="ECO:0000256" key="2">
    <source>
        <dbReference type="SAM" id="Phobius"/>
    </source>
</evidence>
<sequence length="364" mass="39842">MEEAPTVEFNDWELLQTIDDVAHSTSESPFNSRDFEGIDGDSEGVIQSDYFALDSEKRYAKGVQEGDGEEGQVDSDNPSWVDPASESRFGDFGKRVVGLGGVELPRRNSAGFWSDSSSEGSPARKFGDFGDNLGFERNEFSSQNLGEALSDSGGHASAVIKFDTISQKEESEYAKSQVSPLGSDVEHSKSAGYWSDSSSTEPLPRQYPSVDGEGGQGVGEFLKAEDREASAGSLADGPEAGGTSLAGTENSSRSMEEEKKRMAWWKLPFELIKFCAFRVSPIWSFSIAAAMVGLVILRRRLYKMKRKTRSIPLRVSMDDKKVSQFMIRAARLNEAFSVVRRVPIVRASLPATGGVNQWPAISLR</sequence>
<evidence type="ECO:0000256" key="1">
    <source>
        <dbReference type="SAM" id="MobiDB-lite"/>
    </source>
</evidence>
<accession>A0AAV7F724</accession>